<gene>
    <name evidence="2" type="ORF">MNB_SM-3-280</name>
    <name evidence="1" type="ORF">MNB_SM-7-902</name>
</gene>
<dbReference type="AlphaFoldDB" id="A0A1W1BII2"/>
<sequence length="130" mass="14790">MNIFTATVSKIKTDDMLFMVTFEFFQQRISMLSLDNTKKLQVGTKVKLGIKPTDIILVKNKQELSSQNQIQCRVLSCENGEILSRVKLEFFSVVFEVIVFLEFAKTLKQGDIVVALIQASDIVVREIVND</sequence>
<evidence type="ECO:0000313" key="1">
    <source>
        <dbReference type="EMBL" id="SFV53313.1"/>
    </source>
</evidence>
<dbReference type="InterPro" id="IPR008995">
    <property type="entry name" value="Mo/tungstate-bd_C_term_dom"/>
</dbReference>
<accession>A0A1W1BII2</accession>
<reference evidence="1" key="1">
    <citation type="submission" date="2016-10" db="EMBL/GenBank/DDBJ databases">
        <authorList>
            <person name="de Groot N.N."/>
        </authorList>
    </citation>
    <scope>NUCLEOTIDE SEQUENCE</scope>
</reference>
<dbReference type="SUPFAM" id="SSF50331">
    <property type="entry name" value="MOP-like"/>
    <property type="match status" value="1"/>
</dbReference>
<evidence type="ECO:0000313" key="2">
    <source>
        <dbReference type="EMBL" id="SFV75233.1"/>
    </source>
</evidence>
<name>A0A1W1BII2_9ZZZZ</name>
<dbReference type="EMBL" id="FPHP01000022">
    <property type="protein sequence ID" value="SFV75233.1"/>
    <property type="molecule type" value="Genomic_DNA"/>
</dbReference>
<proteinExistence type="predicted"/>
<protein>
    <submittedName>
        <fullName evidence="1">TOBE</fullName>
    </submittedName>
</protein>
<dbReference type="EMBL" id="FPHB01000022">
    <property type="protein sequence ID" value="SFV53313.1"/>
    <property type="molecule type" value="Genomic_DNA"/>
</dbReference>
<organism evidence="1">
    <name type="scientific">hydrothermal vent metagenome</name>
    <dbReference type="NCBI Taxonomy" id="652676"/>
    <lineage>
        <taxon>unclassified sequences</taxon>
        <taxon>metagenomes</taxon>
        <taxon>ecological metagenomes</taxon>
    </lineage>
</organism>
<dbReference type="Gene3D" id="2.40.50.100">
    <property type="match status" value="1"/>
</dbReference>